<dbReference type="PANTHER" id="PTHR47723">
    <property type="entry name" value="OS05G0353850 PROTEIN"/>
    <property type="match status" value="1"/>
</dbReference>
<dbReference type="InterPro" id="IPR012337">
    <property type="entry name" value="RNaseH-like_sf"/>
</dbReference>
<reference evidence="3" key="1">
    <citation type="journal article" date="2023" name="Proc. Natl. Acad. Sci. U.S.A.">
        <title>Genomic and structural basis for evolution of tropane alkaloid biosynthesis.</title>
        <authorList>
            <person name="Wanga Y.-J."/>
            <person name="Taina T."/>
            <person name="Yua J.-Y."/>
            <person name="Lia J."/>
            <person name="Xua B."/>
            <person name="Chenc J."/>
            <person name="D'Auriad J.C."/>
            <person name="Huanga J.-P."/>
            <person name="Huanga S.-X."/>
        </authorList>
    </citation>
    <scope>NUCLEOTIDE SEQUENCE [LARGE SCALE GENOMIC DNA]</scope>
    <source>
        <strain evidence="3">cv. KIB-2019</strain>
    </source>
</reference>
<keyword evidence="3" id="KW-1185">Reference proteome</keyword>
<accession>A0A9Q1N7D2</accession>
<dbReference type="InterPro" id="IPR053151">
    <property type="entry name" value="RNase_H-like"/>
</dbReference>
<feature type="domain" description="RNase H type-1" evidence="1">
    <location>
        <begin position="3"/>
        <end position="83"/>
    </location>
</feature>
<dbReference type="SUPFAM" id="SSF53098">
    <property type="entry name" value="Ribonuclease H-like"/>
    <property type="match status" value="1"/>
</dbReference>
<evidence type="ECO:0000313" key="3">
    <source>
        <dbReference type="Proteomes" id="UP001152561"/>
    </source>
</evidence>
<dbReference type="GO" id="GO:0003676">
    <property type="term" value="F:nucleic acid binding"/>
    <property type="evidence" value="ECO:0007669"/>
    <property type="project" value="InterPro"/>
</dbReference>
<dbReference type="GO" id="GO:0004523">
    <property type="term" value="F:RNA-DNA hybrid ribonuclease activity"/>
    <property type="evidence" value="ECO:0007669"/>
    <property type="project" value="InterPro"/>
</dbReference>
<dbReference type="PANTHER" id="PTHR47723:SF23">
    <property type="entry name" value="REVERSE TRANSCRIPTASE-LIKE PROTEIN"/>
    <property type="match status" value="1"/>
</dbReference>
<proteinExistence type="predicted"/>
<name>A0A9Q1N7D2_9SOLA</name>
<dbReference type="AlphaFoldDB" id="A0A9Q1N7D2"/>
<dbReference type="CDD" id="cd06222">
    <property type="entry name" value="RNase_H_like"/>
    <property type="match status" value="1"/>
</dbReference>
<dbReference type="OrthoDB" id="1306058at2759"/>
<dbReference type="Gene3D" id="3.30.420.10">
    <property type="entry name" value="Ribonuclease H-like superfamily/Ribonuclease H"/>
    <property type="match status" value="1"/>
</dbReference>
<organism evidence="2 3">
    <name type="scientific">Anisodus acutangulus</name>
    <dbReference type="NCBI Taxonomy" id="402998"/>
    <lineage>
        <taxon>Eukaryota</taxon>
        <taxon>Viridiplantae</taxon>
        <taxon>Streptophyta</taxon>
        <taxon>Embryophyta</taxon>
        <taxon>Tracheophyta</taxon>
        <taxon>Spermatophyta</taxon>
        <taxon>Magnoliopsida</taxon>
        <taxon>eudicotyledons</taxon>
        <taxon>Gunneridae</taxon>
        <taxon>Pentapetalae</taxon>
        <taxon>asterids</taxon>
        <taxon>lamiids</taxon>
        <taxon>Solanales</taxon>
        <taxon>Solanaceae</taxon>
        <taxon>Solanoideae</taxon>
        <taxon>Hyoscyameae</taxon>
        <taxon>Anisodus</taxon>
    </lineage>
</organism>
<gene>
    <name evidence="2" type="ORF">K7X08_010525</name>
</gene>
<protein>
    <recommendedName>
        <fullName evidence="1">RNase H type-1 domain-containing protein</fullName>
    </recommendedName>
</protein>
<dbReference type="EMBL" id="JAJAGQ010000001">
    <property type="protein sequence ID" value="KAJ8574014.1"/>
    <property type="molecule type" value="Genomic_DNA"/>
</dbReference>
<dbReference type="Pfam" id="PF13456">
    <property type="entry name" value="RVT_3"/>
    <property type="match status" value="1"/>
</dbReference>
<comment type="caution">
    <text evidence="2">The sequence shown here is derived from an EMBL/GenBank/DDBJ whole genome shotgun (WGS) entry which is preliminary data.</text>
</comment>
<evidence type="ECO:0000259" key="1">
    <source>
        <dbReference type="Pfam" id="PF13456"/>
    </source>
</evidence>
<dbReference type="InterPro" id="IPR002156">
    <property type="entry name" value="RNaseH_domain"/>
</dbReference>
<dbReference type="Proteomes" id="UP001152561">
    <property type="component" value="Unassembled WGS sequence"/>
</dbReference>
<evidence type="ECO:0000313" key="2">
    <source>
        <dbReference type="EMBL" id="KAJ8574014.1"/>
    </source>
</evidence>
<sequence>MSNATNSDVELAALLGGPNIAVLQNLHPLLVKIDSAVVISMITNNYDTNDTLRSECKYMMTRLGNPQIRHVYREQNKVADALALAKEGARRKVFGAMKLLIVPPVYANNCFWTDMGGTTFARKINVCNNSLSGHYGQNRSMTLANSNVP</sequence>
<dbReference type="InterPro" id="IPR036397">
    <property type="entry name" value="RNaseH_sf"/>
</dbReference>
<dbReference type="InterPro" id="IPR044730">
    <property type="entry name" value="RNase_H-like_dom_plant"/>
</dbReference>